<dbReference type="EC" id="2.5.1.25" evidence="1"/>
<feature type="region of interest" description="Disordered" evidence="7">
    <location>
        <begin position="427"/>
        <end position="454"/>
    </location>
</feature>
<dbReference type="Proteomes" id="UP000002630">
    <property type="component" value="Linkage Group LG33"/>
</dbReference>
<dbReference type="PANTHER" id="PTHR21392">
    <property type="entry name" value="TRNA-URIDINE AMINOCARBOXYPROPYLTRANSFERASE 2"/>
    <property type="match status" value="1"/>
</dbReference>
<feature type="region of interest" description="Disordered" evidence="7">
    <location>
        <begin position="297"/>
        <end position="355"/>
    </location>
</feature>
<dbReference type="OrthoDB" id="408541at2759"/>
<keyword evidence="2" id="KW-0808">Transferase</keyword>
<protein>
    <recommendedName>
        <fullName evidence="1">tRNA-uridine aminocarboxypropyltransferase</fullName>
        <ecNumber evidence="1">2.5.1.25</ecNumber>
    </recommendedName>
</protein>
<evidence type="ECO:0000259" key="9">
    <source>
        <dbReference type="SMART" id="SM01144"/>
    </source>
</evidence>
<keyword evidence="11" id="KW-1185">Reference proteome</keyword>
<gene>
    <name evidence="10" type="ORF">Esi_0245_0016</name>
</gene>
<keyword evidence="4" id="KW-0819">tRNA processing</keyword>
<dbReference type="EMBL" id="FN649758">
    <property type="protein sequence ID" value="CBJ49228.1"/>
    <property type="molecule type" value="Genomic_DNA"/>
</dbReference>
<evidence type="ECO:0000256" key="5">
    <source>
        <dbReference type="ARBA" id="ARBA00034489"/>
    </source>
</evidence>
<feature type="compositionally biased region" description="Gly residues" evidence="7">
    <location>
        <begin position="325"/>
        <end position="335"/>
    </location>
</feature>
<dbReference type="Pfam" id="PF03942">
    <property type="entry name" value="DTW"/>
    <property type="match status" value="1"/>
</dbReference>
<feature type="domain" description="DTW" evidence="9">
    <location>
        <begin position="112"/>
        <end position="427"/>
    </location>
</feature>
<evidence type="ECO:0000256" key="3">
    <source>
        <dbReference type="ARBA" id="ARBA00022691"/>
    </source>
</evidence>
<dbReference type="EMBL" id="FN648426">
    <property type="protein sequence ID" value="CBJ49228.1"/>
    <property type="molecule type" value="Genomic_DNA"/>
</dbReference>
<feature type="signal peptide" evidence="8">
    <location>
        <begin position="1"/>
        <end position="19"/>
    </location>
</feature>
<evidence type="ECO:0000256" key="1">
    <source>
        <dbReference type="ARBA" id="ARBA00012386"/>
    </source>
</evidence>
<evidence type="ECO:0000256" key="4">
    <source>
        <dbReference type="ARBA" id="ARBA00022694"/>
    </source>
</evidence>
<comment type="catalytic activity">
    <reaction evidence="6">
        <text>a uridine in tRNA + S-adenosyl-L-methionine = a 3-[(3S)-3-amino-3-carboxypropyl]uridine in tRNA + S-methyl-5'-thioadenosine + H(+)</text>
        <dbReference type="Rhea" id="RHEA:62432"/>
        <dbReference type="Rhea" id="RHEA-COMP:13339"/>
        <dbReference type="Rhea" id="RHEA-COMP:16092"/>
        <dbReference type="ChEBI" id="CHEBI:15378"/>
        <dbReference type="ChEBI" id="CHEBI:17509"/>
        <dbReference type="ChEBI" id="CHEBI:59789"/>
        <dbReference type="ChEBI" id="CHEBI:65315"/>
        <dbReference type="ChEBI" id="CHEBI:82930"/>
        <dbReference type="EC" id="2.5.1.25"/>
    </reaction>
</comment>
<comment type="similarity">
    <text evidence="5">Belongs to the TDD superfamily. DTWD2 family.</text>
</comment>
<evidence type="ECO:0000256" key="2">
    <source>
        <dbReference type="ARBA" id="ARBA00022679"/>
    </source>
</evidence>
<dbReference type="PANTHER" id="PTHR21392:SF0">
    <property type="entry name" value="TRNA-URIDINE AMINOCARBOXYPROPYLTRANSFERASE 2"/>
    <property type="match status" value="1"/>
</dbReference>
<dbReference type="eggNOG" id="KOG4382">
    <property type="taxonomic scope" value="Eukaryota"/>
</dbReference>
<dbReference type="GO" id="GO:0016432">
    <property type="term" value="F:tRNA-uridine aminocarboxypropyltransferase activity"/>
    <property type="evidence" value="ECO:0007669"/>
    <property type="project" value="UniProtKB-EC"/>
</dbReference>
<proteinExistence type="inferred from homology"/>
<reference evidence="10 11" key="1">
    <citation type="journal article" date="2010" name="Nature">
        <title>The Ectocarpus genome and the independent evolution of multicellularity in brown algae.</title>
        <authorList>
            <person name="Cock J.M."/>
            <person name="Sterck L."/>
            <person name="Rouze P."/>
            <person name="Scornet D."/>
            <person name="Allen A.E."/>
            <person name="Amoutzias G."/>
            <person name="Anthouard V."/>
            <person name="Artiguenave F."/>
            <person name="Aury J.M."/>
            <person name="Badger J.H."/>
            <person name="Beszteri B."/>
            <person name="Billiau K."/>
            <person name="Bonnet E."/>
            <person name="Bothwell J.H."/>
            <person name="Bowler C."/>
            <person name="Boyen C."/>
            <person name="Brownlee C."/>
            <person name="Carrano C.J."/>
            <person name="Charrier B."/>
            <person name="Cho G.Y."/>
            <person name="Coelho S.M."/>
            <person name="Collen J."/>
            <person name="Corre E."/>
            <person name="Da Silva C."/>
            <person name="Delage L."/>
            <person name="Delaroque N."/>
            <person name="Dittami S.M."/>
            <person name="Doulbeau S."/>
            <person name="Elias M."/>
            <person name="Farnham G."/>
            <person name="Gachon C.M."/>
            <person name="Gschloessl B."/>
            <person name="Heesch S."/>
            <person name="Jabbari K."/>
            <person name="Jubin C."/>
            <person name="Kawai H."/>
            <person name="Kimura K."/>
            <person name="Kloareg B."/>
            <person name="Kupper F.C."/>
            <person name="Lang D."/>
            <person name="Le Bail A."/>
            <person name="Leblanc C."/>
            <person name="Lerouge P."/>
            <person name="Lohr M."/>
            <person name="Lopez P.J."/>
            <person name="Martens C."/>
            <person name="Maumus F."/>
            <person name="Michel G."/>
            <person name="Miranda-Saavedra D."/>
            <person name="Morales J."/>
            <person name="Moreau H."/>
            <person name="Motomura T."/>
            <person name="Nagasato C."/>
            <person name="Napoli C.A."/>
            <person name="Nelson D.R."/>
            <person name="Nyvall-Collen P."/>
            <person name="Peters A.F."/>
            <person name="Pommier C."/>
            <person name="Potin P."/>
            <person name="Poulain J."/>
            <person name="Quesneville H."/>
            <person name="Read B."/>
            <person name="Rensing S.A."/>
            <person name="Ritter A."/>
            <person name="Rousvoal S."/>
            <person name="Samanta M."/>
            <person name="Samson G."/>
            <person name="Schroeder D.C."/>
            <person name="Segurens B."/>
            <person name="Strittmatter M."/>
            <person name="Tonon T."/>
            <person name="Tregear J.W."/>
            <person name="Valentin K."/>
            <person name="von Dassow P."/>
            <person name="Yamagishi T."/>
            <person name="Van de Peer Y."/>
            <person name="Wincker P."/>
        </authorList>
    </citation>
    <scope>NUCLEOTIDE SEQUENCE [LARGE SCALE GENOMIC DNA]</scope>
    <source>
        <strain evidence="11">Ec32 / CCAP1310/4</strain>
    </source>
</reference>
<keyword evidence="3" id="KW-0949">S-adenosyl-L-methionine</keyword>
<accession>D7FT56</accession>
<feature type="compositionally biased region" description="Pro residues" evidence="7">
    <location>
        <begin position="241"/>
        <end position="250"/>
    </location>
</feature>
<dbReference type="InterPro" id="IPR039262">
    <property type="entry name" value="DTWD2/TAPT"/>
</dbReference>
<dbReference type="GO" id="GO:0008033">
    <property type="term" value="P:tRNA processing"/>
    <property type="evidence" value="ECO:0007669"/>
    <property type="project" value="UniProtKB-KW"/>
</dbReference>
<evidence type="ECO:0000313" key="10">
    <source>
        <dbReference type="EMBL" id="CBJ49228.1"/>
    </source>
</evidence>
<evidence type="ECO:0000256" key="8">
    <source>
        <dbReference type="SAM" id="SignalP"/>
    </source>
</evidence>
<dbReference type="AlphaFoldDB" id="D7FT56"/>
<feature type="region of interest" description="Disordered" evidence="7">
    <location>
        <begin position="236"/>
        <end position="255"/>
    </location>
</feature>
<feature type="compositionally biased region" description="Polar residues" evidence="7">
    <location>
        <begin position="297"/>
        <end position="306"/>
    </location>
</feature>
<keyword evidence="8" id="KW-0732">Signal</keyword>
<evidence type="ECO:0000256" key="6">
    <source>
        <dbReference type="ARBA" id="ARBA00048718"/>
    </source>
</evidence>
<dbReference type="InterPro" id="IPR005636">
    <property type="entry name" value="DTW"/>
</dbReference>
<feature type="compositionally biased region" description="Low complexity" evidence="7">
    <location>
        <begin position="313"/>
        <end position="324"/>
    </location>
</feature>
<feature type="chain" id="PRO_5003095918" description="tRNA-uridine aminocarboxypropyltransferase" evidence="8">
    <location>
        <begin position="20"/>
        <end position="454"/>
    </location>
</feature>
<evidence type="ECO:0000313" key="11">
    <source>
        <dbReference type="Proteomes" id="UP000002630"/>
    </source>
</evidence>
<organism evidence="10 11">
    <name type="scientific">Ectocarpus siliculosus</name>
    <name type="common">Brown alga</name>
    <name type="synonym">Conferva siliculosa</name>
    <dbReference type="NCBI Taxonomy" id="2880"/>
    <lineage>
        <taxon>Eukaryota</taxon>
        <taxon>Sar</taxon>
        <taxon>Stramenopiles</taxon>
        <taxon>Ochrophyta</taxon>
        <taxon>PX clade</taxon>
        <taxon>Phaeophyceae</taxon>
        <taxon>Ectocarpales</taxon>
        <taxon>Ectocarpaceae</taxon>
        <taxon>Ectocarpus</taxon>
    </lineage>
</organism>
<sequence length="454" mass="48275">MILVRLMLAFAAQAVAVAGQKSGASERLRARSSSASALRLLLPPPGSAGRNSDALFCCPTTLTPFLTVRRRKPRRAACAAREIGNDAPSQAVQSYYERRREAMGAWTEERRGRDLCERCRRAREMCLCSSLPAEAMPTSTRFVILQHPAETKKRVTGTVPLVLHCLANCTRVVMRYDYSEQDLRKALGVEVAIYRSPERVSEISSERENSASTGIPLLLFPCPGAEYLEDIAASRDQPAPSAQPFPPPPAAAAAAAELTTTTTGGGGGGGGEVVVVLVDGTWSQAKQILSRYPSLLRPTTATTPAGQKTRELGASVGGVPVAAVGGSGEAEGGGSGDERGDGSEEESGGREAGPMEDGALCRAVKFRCAGVSGYGFRREPAKECLSTLESVAYTLEVLEGTPQGLAAAAYLRKAFKAMVSMQLSRADAGGRRPRFVNRKERTTNRRSTPKKGIL</sequence>
<dbReference type="InParanoid" id="D7FT56"/>
<evidence type="ECO:0000256" key="7">
    <source>
        <dbReference type="SAM" id="MobiDB-lite"/>
    </source>
</evidence>
<dbReference type="SMART" id="SM01144">
    <property type="entry name" value="DTW"/>
    <property type="match status" value="1"/>
</dbReference>
<name>D7FT56_ECTSI</name>